<evidence type="ECO:0000259" key="1">
    <source>
        <dbReference type="Pfam" id="PF00135"/>
    </source>
</evidence>
<dbReference type="EMBL" id="PDJE01000001">
    <property type="protein sequence ID" value="PFG31853.1"/>
    <property type="molecule type" value="Genomic_DNA"/>
</dbReference>
<dbReference type="Proteomes" id="UP000221369">
    <property type="component" value="Unassembled WGS sequence"/>
</dbReference>
<dbReference type="RefSeq" id="WP_098408808.1">
    <property type="nucleotide sequence ID" value="NZ_PDJE01000001.1"/>
</dbReference>
<dbReference type="Pfam" id="PF00135">
    <property type="entry name" value="COesterase"/>
    <property type="match status" value="1"/>
</dbReference>
<dbReference type="InterPro" id="IPR050309">
    <property type="entry name" value="Type-B_Carboxylest/Lipase"/>
</dbReference>
<feature type="domain" description="Carboxylesterase type B" evidence="1">
    <location>
        <begin position="6"/>
        <end position="490"/>
    </location>
</feature>
<dbReference type="PANTHER" id="PTHR11559">
    <property type="entry name" value="CARBOXYLESTERASE"/>
    <property type="match status" value="1"/>
</dbReference>
<gene>
    <name evidence="2" type="ORF">ATJ78_2835</name>
</gene>
<comment type="caution">
    <text evidence="2">The sequence shown here is derived from an EMBL/GenBank/DDBJ whole genome shotgun (WGS) entry which is preliminary data.</text>
</comment>
<dbReference type="InterPro" id="IPR002018">
    <property type="entry name" value="CarbesteraseB"/>
</dbReference>
<dbReference type="InterPro" id="IPR029058">
    <property type="entry name" value="AB_hydrolase_fold"/>
</dbReference>
<evidence type="ECO:0000313" key="3">
    <source>
        <dbReference type="Proteomes" id="UP000221369"/>
    </source>
</evidence>
<name>A0A2A9DZ27_9MICO</name>
<dbReference type="AlphaFoldDB" id="A0A2A9DZ27"/>
<sequence>MTEAPREVTLDTGRIRGRRTRHARVFSGIRYAAPPVGDRRWAAPAPADAWSGVADATKPGPLCPQPGLPAAMIDEDCLFLNVTTPRHEPADPLPVMVWLHGGGFTTGGGHLYDAQRLAAQGNVAVVTINYRLGVFGYFGYAGLPGSGTFGLADQLEALRWVRRNAAAFGADPHNVAVFGQSAGAMSIGALLTSPDAAGLFDRAIMQSGSPMLHWPRGIMFPRSPEHSPYLHLSHVEASGARLADQLGCGGEDAVARLRSLDSATLVEHTGDFANHLAWGTSLLPRHPADAVRNGLVHDVPILSGITRDEMRPFIAGAHQVNPITDERLPEFLANSFGDHASAVADAYDASRGSALVTWSAIATDSSWAYAVHREHELQASRAPVYAYAFADRTAPNVNGAEIPGFPMGAAHAADMPYLFDLGGEDMLTAEQHALADEMIGLWASFAHDGEPSAAHSPPWPRFDEGQFVMGFDERGARQVDFRERHRLDCWRSVHSDLRR</sequence>
<organism evidence="2 3">
    <name type="scientific">Paramicrobacterium agarici</name>
    <dbReference type="NCBI Taxonomy" id="630514"/>
    <lineage>
        <taxon>Bacteria</taxon>
        <taxon>Bacillati</taxon>
        <taxon>Actinomycetota</taxon>
        <taxon>Actinomycetes</taxon>
        <taxon>Micrococcales</taxon>
        <taxon>Microbacteriaceae</taxon>
        <taxon>Paramicrobacterium</taxon>
    </lineage>
</organism>
<dbReference type="SUPFAM" id="SSF53474">
    <property type="entry name" value="alpha/beta-Hydrolases"/>
    <property type="match status" value="1"/>
</dbReference>
<proteinExistence type="predicted"/>
<dbReference type="Gene3D" id="3.40.50.1820">
    <property type="entry name" value="alpha/beta hydrolase"/>
    <property type="match status" value="1"/>
</dbReference>
<accession>A0A2A9DZ27</accession>
<evidence type="ECO:0000313" key="2">
    <source>
        <dbReference type="EMBL" id="PFG31853.1"/>
    </source>
</evidence>
<reference evidence="2 3" key="1">
    <citation type="submission" date="2017-10" db="EMBL/GenBank/DDBJ databases">
        <title>Sequencing the genomes of 1000 actinobacteria strains.</title>
        <authorList>
            <person name="Klenk H.-P."/>
        </authorList>
    </citation>
    <scope>NUCLEOTIDE SEQUENCE [LARGE SCALE GENOMIC DNA]</scope>
    <source>
        <strain evidence="2 3">DSM 21798</strain>
    </source>
</reference>
<keyword evidence="3" id="KW-1185">Reference proteome</keyword>
<protein>
    <submittedName>
        <fullName evidence="2">Para-nitrobenzyl esterase</fullName>
    </submittedName>
</protein>